<evidence type="ECO:0000313" key="2">
    <source>
        <dbReference type="Proteomes" id="UP000249248"/>
    </source>
</evidence>
<evidence type="ECO:0000313" key="1">
    <source>
        <dbReference type="EMBL" id="PZE16473.1"/>
    </source>
</evidence>
<dbReference type="Pfam" id="PF02348">
    <property type="entry name" value="CTP_transf_3"/>
    <property type="match status" value="1"/>
</dbReference>
<protein>
    <submittedName>
        <fullName evidence="1">Acylneuraminate cytidylyltransferase family protein</fullName>
    </submittedName>
</protein>
<dbReference type="EMBL" id="QKSB01000008">
    <property type="protein sequence ID" value="PZE16473.1"/>
    <property type="molecule type" value="Genomic_DNA"/>
</dbReference>
<accession>A0A2W1NBL1</accession>
<dbReference type="CDD" id="cd02513">
    <property type="entry name" value="CMP-NeuAc_Synthase"/>
    <property type="match status" value="1"/>
</dbReference>
<dbReference type="Proteomes" id="UP000249248">
    <property type="component" value="Unassembled WGS sequence"/>
</dbReference>
<dbReference type="AlphaFoldDB" id="A0A2W1NBL1"/>
<sequence>MKILGLIPARGGSKGLPGKNIRPLNGKPLIAWSIESSLASQQIDTTIVSTDDKAIADIAVAHGASLPFMRPNHLASDQSTSKDVIIHALEYFREAGQAFDYLVLLQPTSPFRKAGDIDKAIDLAKETGADLVVSVKETASNPYYVLFEEDEKGNLKNSKASTFSRRQDCPKVYELNGSIYVFKVKSILEKDSLKFENTIKFLMDSYHSIDIDNLEDFEYAEFLLQKQQSK</sequence>
<gene>
    <name evidence="1" type="ORF">DNU06_13070</name>
</gene>
<dbReference type="Gene3D" id="3.90.550.10">
    <property type="entry name" value="Spore Coat Polysaccharide Biosynthesis Protein SpsA, Chain A"/>
    <property type="match status" value="1"/>
</dbReference>
<dbReference type="InterPro" id="IPR050793">
    <property type="entry name" value="CMP-NeuNAc_synthase"/>
</dbReference>
<dbReference type="InterPro" id="IPR003329">
    <property type="entry name" value="Cytidylyl_trans"/>
</dbReference>
<dbReference type="InterPro" id="IPR029044">
    <property type="entry name" value="Nucleotide-diphossugar_trans"/>
</dbReference>
<name>A0A2W1NBL1_9FLAO</name>
<comment type="caution">
    <text evidence="1">The sequence shown here is derived from an EMBL/GenBank/DDBJ whole genome shotgun (WGS) entry which is preliminary data.</text>
</comment>
<reference evidence="1 2" key="1">
    <citation type="submission" date="2018-06" db="EMBL/GenBank/DDBJ databases">
        <title>The draft genome sequence of Crocinitomix sp. SM1701.</title>
        <authorList>
            <person name="Zhang X."/>
        </authorList>
    </citation>
    <scope>NUCLEOTIDE SEQUENCE [LARGE SCALE GENOMIC DNA]</scope>
    <source>
        <strain evidence="1 2">SM1701</strain>
    </source>
</reference>
<keyword evidence="1" id="KW-0808">Transferase</keyword>
<dbReference type="PANTHER" id="PTHR21485:SF6">
    <property type="entry name" value="N-ACYLNEURAMINATE CYTIDYLYLTRANSFERASE-RELATED"/>
    <property type="match status" value="1"/>
</dbReference>
<organism evidence="1 2">
    <name type="scientific">Putridiphycobacter roseus</name>
    <dbReference type="NCBI Taxonomy" id="2219161"/>
    <lineage>
        <taxon>Bacteria</taxon>
        <taxon>Pseudomonadati</taxon>
        <taxon>Bacteroidota</taxon>
        <taxon>Flavobacteriia</taxon>
        <taxon>Flavobacteriales</taxon>
        <taxon>Crocinitomicaceae</taxon>
        <taxon>Putridiphycobacter</taxon>
    </lineage>
</organism>
<keyword evidence="2" id="KW-1185">Reference proteome</keyword>
<proteinExistence type="predicted"/>
<dbReference type="SUPFAM" id="SSF53448">
    <property type="entry name" value="Nucleotide-diphospho-sugar transferases"/>
    <property type="match status" value="1"/>
</dbReference>
<dbReference type="GO" id="GO:0008781">
    <property type="term" value="F:N-acylneuraminate cytidylyltransferase activity"/>
    <property type="evidence" value="ECO:0007669"/>
    <property type="project" value="TreeGrafter"/>
</dbReference>
<dbReference type="OrthoDB" id="9805604at2"/>
<dbReference type="PANTHER" id="PTHR21485">
    <property type="entry name" value="HAD SUPERFAMILY MEMBERS CMAS AND KDSC"/>
    <property type="match status" value="1"/>
</dbReference>
<keyword evidence="1" id="KW-0548">Nucleotidyltransferase</keyword>
<dbReference type="RefSeq" id="WP_111063931.1">
    <property type="nucleotide sequence ID" value="NZ_JBHUCU010000005.1"/>
</dbReference>